<dbReference type="Proteomes" id="UP000472262">
    <property type="component" value="Unassembled WGS sequence"/>
</dbReference>
<evidence type="ECO:0000313" key="3">
    <source>
        <dbReference type="Ensembl" id="ENSSGRP00000020673.1"/>
    </source>
</evidence>
<evidence type="ECO:0000259" key="2">
    <source>
        <dbReference type="SMART" id="SM00409"/>
    </source>
</evidence>
<feature type="domain" description="Immunoglobulin" evidence="2">
    <location>
        <begin position="147"/>
        <end position="257"/>
    </location>
</feature>
<feature type="domain" description="Immunoglobulin" evidence="2">
    <location>
        <begin position="13"/>
        <end position="114"/>
    </location>
</feature>
<reference evidence="3" key="2">
    <citation type="submission" date="2025-09" db="UniProtKB">
        <authorList>
            <consortium name="Ensembl"/>
        </authorList>
    </citation>
    <scope>IDENTIFICATION</scope>
</reference>
<name>A0A672LB75_SINGR</name>
<keyword evidence="4" id="KW-1185">Reference proteome</keyword>
<dbReference type="AlphaFoldDB" id="A0A672LB75"/>
<dbReference type="Pfam" id="PF07686">
    <property type="entry name" value="V-set"/>
    <property type="match status" value="1"/>
</dbReference>
<dbReference type="InterPro" id="IPR036179">
    <property type="entry name" value="Ig-like_dom_sf"/>
</dbReference>
<proteinExistence type="predicted"/>
<dbReference type="PANTHER" id="PTHR21063">
    <property type="entry name" value="LFA-3"/>
    <property type="match status" value="1"/>
</dbReference>
<dbReference type="SMART" id="SM00409">
    <property type="entry name" value="IG"/>
    <property type="match status" value="2"/>
</dbReference>
<dbReference type="InterPro" id="IPR013106">
    <property type="entry name" value="Ig_V-set"/>
</dbReference>
<dbReference type="OMA" id="HANTSCL"/>
<dbReference type="Gene3D" id="2.60.40.10">
    <property type="entry name" value="Immunoglobulins"/>
    <property type="match status" value="2"/>
</dbReference>
<protein>
    <recommendedName>
        <fullName evidence="2">Immunoglobulin domain-containing protein</fullName>
    </recommendedName>
</protein>
<dbReference type="Ensembl" id="ENSSGRT00000022325.1">
    <property type="protein sequence ID" value="ENSSGRP00000020673.1"/>
    <property type="gene ID" value="ENSSGRG00000012444.1"/>
</dbReference>
<reference evidence="3" key="1">
    <citation type="submission" date="2025-08" db="UniProtKB">
        <authorList>
            <consortium name="Ensembl"/>
        </authorList>
    </citation>
    <scope>IDENTIFICATION</scope>
</reference>
<dbReference type="InParanoid" id="A0A672LB75"/>
<dbReference type="InterPro" id="IPR013783">
    <property type="entry name" value="Ig-like_fold"/>
</dbReference>
<organism evidence="3 4">
    <name type="scientific">Sinocyclocheilus grahami</name>
    <name type="common">Dianchi golden-line fish</name>
    <name type="synonym">Barbus grahami</name>
    <dbReference type="NCBI Taxonomy" id="75366"/>
    <lineage>
        <taxon>Eukaryota</taxon>
        <taxon>Metazoa</taxon>
        <taxon>Chordata</taxon>
        <taxon>Craniata</taxon>
        <taxon>Vertebrata</taxon>
        <taxon>Euteleostomi</taxon>
        <taxon>Actinopterygii</taxon>
        <taxon>Neopterygii</taxon>
        <taxon>Teleostei</taxon>
        <taxon>Ostariophysi</taxon>
        <taxon>Cypriniformes</taxon>
        <taxon>Cyprinidae</taxon>
        <taxon>Cyprininae</taxon>
        <taxon>Sinocyclocheilus</taxon>
    </lineage>
</organism>
<dbReference type="SUPFAM" id="SSF48726">
    <property type="entry name" value="Immunoglobulin"/>
    <property type="match status" value="2"/>
</dbReference>
<dbReference type="PANTHER" id="PTHR21063:SF4">
    <property type="entry name" value="CD48 ANTIGEN-RELATED"/>
    <property type="match status" value="1"/>
</dbReference>
<feature type="region of interest" description="Disordered" evidence="1">
    <location>
        <begin position="235"/>
        <end position="256"/>
    </location>
</feature>
<accession>A0A672LB75</accession>
<evidence type="ECO:0000313" key="4">
    <source>
        <dbReference type="Proteomes" id="UP000472262"/>
    </source>
</evidence>
<sequence>INYIFVFPGVFGEDVVTVMEGDTVTLHTDINKKEHDKMLWYFEDTRIALINGHPNTSCLYDGEGGRFRGRLEVDYKTGSLIITNITTEHAGRYEAEIIRSESSGKSQSLNRNRKCDSRKITKKISISHDDTMKTFNMIVIESSDPPEPSVLGMEGDPVTLNTDVPKQHHETMRWYFNDIQIAQINGHANTSCLYDGEGGRFRDRLKVDYETGSLNITNITTEHAGRYEAEIIRSESSGKRQSLNRNRKCDSTKTTKKNSNPEDIIITISLTVSVILRPVCLFLYRELDGATRNEKVFSGVSAIEAAQL</sequence>
<dbReference type="InterPro" id="IPR003599">
    <property type="entry name" value="Ig_sub"/>
</dbReference>
<evidence type="ECO:0000256" key="1">
    <source>
        <dbReference type="SAM" id="MobiDB-lite"/>
    </source>
</evidence>